<reference evidence="3" key="1">
    <citation type="submission" date="2022-11" db="UniProtKB">
        <authorList>
            <consortium name="WormBaseParasite"/>
        </authorList>
    </citation>
    <scope>IDENTIFICATION</scope>
</reference>
<proteinExistence type="predicted"/>
<dbReference type="AlphaFoldDB" id="A0A914QGG9"/>
<keyword evidence="1" id="KW-0812">Transmembrane</keyword>
<feature type="transmembrane region" description="Helical" evidence="1">
    <location>
        <begin position="87"/>
        <end position="104"/>
    </location>
</feature>
<protein>
    <submittedName>
        <fullName evidence="3">Uncharacterized protein</fullName>
    </submittedName>
</protein>
<evidence type="ECO:0000313" key="3">
    <source>
        <dbReference type="WBParaSite" id="PDA_v2.g30507.t1"/>
    </source>
</evidence>
<organism evidence="2 3">
    <name type="scientific">Panagrolaimus davidi</name>
    <dbReference type="NCBI Taxonomy" id="227884"/>
    <lineage>
        <taxon>Eukaryota</taxon>
        <taxon>Metazoa</taxon>
        <taxon>Ecdysozoa</taxon>
        <taxon>Nematoda</taxon>
        <taxon>Chromadorea</taxon>
        <taxon>Rhabditida</taxon>
        <taxon>Tylenchina</taxon>
        <taxon>Panagrolaimomorpha</taxon>
        <taxon>Panagrolaimoidea</taxon>
        <taxon>Panagrolaimidae</taxon>
        <taxon>Panagrolaimus</taxon>
    </lineage>
</organism>
<dbReference type="Proteomes" id="UP000887578">
    <property type="component" value="Unplaced"/>
</dbReference>
<feature type="transmembrane region" description="Helical" evidence="1">
    <location>
        <begin position="44"/>
        <end position="66"/>
    </location>
</feature>
<accession>A0A914QGG9</accession>
<name>A0A914QGG9_9BILA</name>
<evidence type="ECO:0000313" key="2">
    <source>
        <dbReference type="Proteomes" id="UP000887578"/>
    </source>
</evidence>
<sequence>MWHVPFTDIYLKPKYANDPNGLWNYATGNPEIFPWMMSASRLTVFLLTGTASCSLVFNSYVILQLVKDNFTPISQKKTSKQDVKLSFYAMVVFASDMIYCVQQVKYL</sequence>
<keyword evidence="2" id="KW-1185">Reference proteome</keyword>
<dbReference type="WBParaSite" id="PDA_v2.g30507.t1">
    <property type="protein sequence ID" value="PDA_v2.g30507.t1"/>
    <property type="gene ID" value="PDA_v2.g30507"/>
</dbReference>
<keyword evidence="1" id="KW-1133">Transmembrane helix</keyword>
<evidence type="ECO:0000256" key="1">
    <source>
        <dbReference type="SAM" id="Phobius"/>
    </source>
</evidence>
<keyword evidence="1" id="KW-0472">Membrane</keyword>